<evidence type="ECO:0000259" key="5">
    <source>
        <dbReference type="PROSITE" id="PS50104"/>
    </source>
</evidence>
<evidence type="ECO:0000256" key="4">
    <source>
        <dbReference type="ARBA" id="ARBA00047304"/>
    </source>
</evidence>
<dbReference type="PROSITE" id="PS50104">
    <property type="entry name" value="TIR"/>
    <property type="match status" value="1"/>
</dbReference>
<dbReference type="FunFam" id="3.40.50.10140:FF:000007">
    <property type="entry name" value="Disease resistance protein (TIR-NBS-LRR class)"/>
    <property type="match status" value="1"/>
</dbReference>
<dbReference type="SMART" id="SM00255">
    <property type="entry name" value="TIR"/>
    <property type="match status" value="1"/>
</dbReference>
<keyword evidence="7" id="KW-1185">Reference proteome</keyword>
<dbReference type="OrthoDB" id="6160824at2759"/>
<comment type="caution">
    <text evidence="6">The sequence shown here is derived from an EMBL/GenBank/DDBJ whole genome shotgun (WGS) entry which is preliminary data.</text>
</comment>
<dbReference type="EMBL" id="PKPP01009915">
    <property type="protein sequence ID" value="PWA47200.1"/>
    <property type="molecule type" value="Genomic_DNA"/>
</dbReference>
<comment type="catalytic activity">
    <reaction evidence="4">
        <text>NAD(+) + H2O = ADP-D-ribose + nicotinamide + H(+)</text>
        <dbReference type="Rhea" id="RHEA:16301"/>
        <dbReference type="ChEBI" id="CHEBI:15377"/>
        <dbReference type="ChEBI" id="CHEBI:15378"/>
        <dbReference type="ChEBI" id="CHEBI:17154"/>
        <dbReference type="ChEBI" id="CHEBI:57540"/>
        <dbReference type="ChEBI" id="CHEBI:57967"/>
        <dbReference type="EC" id="3.2.2.6"/>
    </reaction>
    <physiologicalReaction direction="left-to-right" evidence="4">
        <dbReference type="Rhea" id="RHEA:16302"/>
    </physiologicalReaction>
</comment>
<evidence type="ECO:0000256" key="2">
    <source>
        <dbReference type="ARBA" id="ARBA00022801"/>
    </source>
</evidence>
<dbReference type="STRING" id="35608.A0A2U1LDX1"/>
<dbReference type="EC" id="3.2.2.6" evidence="1"/>
<dbReference type="PANTHER" id="PTHR32009">
    <property type="entry name" value="TMV RESISTANCE PROTEIN N-LIKE"/>
    <property type="match status" value="1"/>
</dbReference>
<dbReference type="Proteomes" id="UP000245207">
    <property type="component" value="Unassembled WGS sequence"/>
</dbReference>
<dbReference type="SUPFAM" id="SSF52200">
    <property type="entry name" value="Toll/Interleukin receptor TIR domain"/>
    <property type="match status" value="1"/>
</dbReference>
<accession>A0A2U1LDX1</accession>
<dbReference type="GO" id="GO:0007165">
    <property type="term" value="P:signal transduction"/>
    <property type="evidence" value="ECO:0007669"/>
    <property type="project" value="InterPro"/>
</dbReference>
<keyword evidence="2" id="KW-0378">Hydrolase</keyword>
<reference evidence="6 7" key="1">
    <citation type="journal article" date="2018" name="Mol. Plant">
        <title>The genome of Artemisia annua provides insight into the evolution of Asteraceae family and artemisinin biosynthesis.</title>
        <authorList>
            <person name="Shen Q."/>
            <person name="Zhang L."/>
            <person name="Liao Z."/>
            <person name="Wang S."/>
            <person name="Yan T."/>
            <person name="Shi P."/>
            <person name="Liu M."/>
            <person name="Fu X."/>
            <person name="Pan Q."/>
            <person name="Wang Y."/>
            <person name="Lv Z."/>
            <person name="Lu X."/>
            <person name="Zhang F."/>
            <person name="Jiang W."/>
            <person name="Ma Y."/>
            <person name="Chen M."/>
            <person name="Hao X."/>
            <person name="Li L."/>
            <person name="Tang Y."/>
            <person name="Lv G."/>
            <person name="Zhou Y."/>
            <person name="Sun X."/>
            <person name="Brodelius P.E."/>
            <person name="Rose J.K.C."/>
            <person name="Tang K."/>
        </authorList>
    </citation>
    <scope>NUCLEOTIDE SEQUENCE [LARGE SCALE GENOMIC DNA]</scope>
    <source>
        <strain evidence="7">cv. Huhao1</strain>
        <tissue evidence="6">Leaf</tissue>
    </source>
</reference>
<gene>
    <name evidence="6" type="ORF">CTI12_AA502920</name>
</gene>
<organism evidence="6 7">
    <name type="scientific">Artemisia annua</name>
    <name type="common">Sweet wormwood</name>
    <dbReference type="NCBI Taxonomy" id="35608"/>
    <lineage>
        <taxon>Eukaryota</taxon>
        <taxon>Viridiplantae</taxon>
        <taxon>Streptophyta</taxon>
        <taxon>Embryophyta</taxon>
        <taxon>Tracheophyta</taxon>
        <taxon>Spermatophyta</taxon>
        <taxon>Magnoliopsida</taxon>
        <taxon>eudicotyledons</taxon>
        <taxon>Gunneridae</taxon>
        <taxon>Pentapetalae</taxon>
        <taxon>asterids</taxon>
        <taxon>campanulids</taxon>
        <taxon>Asterales</taxon>
        <taxon>Asteraceae</taxon>
        <taxon>Asteroideae</taxon>
        <taxon>Anthemideae</taxon>
        <taxon>Artemisiinae</taxon>
        <taxon>Artemisia</taxon>
    </lineage>
</organism>
<evidence type="ECO:0000256" key="3">
    <source>
        <dbReference type="ARBA" id="ARBA00023027"/>
    </source>
</evidence>
<evidence type="ECO:0000256" key="1">
    <source>
        <dbReference type="ARBA" id="ARBA00011982"/>
    </source>
</evidence>
<dbReference type="Pfam" id="PF01582">
    <property type="entry name" value="TIR"/>
    <property type="match status" value="1"/>
</dbReference>
<dbReference type="InterPro" id="IPR000157">
    <property type="entry name" value="TIR_dom"/>
</dbReference>
<dbReference type="GO" id="GO:0061809">
    <property type="term" value="F:NAD+ nucleosidase activity, cyclic ADP-ribose generating"/>
    <property type="evidence" value="ECO:0007669"/>
    <property type="project" value="UniProtKB-EC"/>
</dbReference>
<dbReference type="Gene3D" id="3.40.50.10140">
    <property type="entry name" value="Toll/interleukin-1 receptor homology (TIR) domain"/>
    <property type="match status" value="1"/>
</dbReference>
<dbReference type="AlphaFoldDB" id="A0A2U1LDX1"/>
<keyword evidence="3" id="KW-0520">NAD</keyword>
<dbReference type="PANTHER" id="PTHR32009:SF39">
    <property type="entry name" value="TIR DOMAIN-CONTAINING PROTEIN"/>
    <property type="match status" value="1"/>
</dbReference>
<sequence length="168" mass="19287">MASTSLPSCSTSASSSQVWNYDVYLSFRGRDTRYTFVDHLHAALRQRGICTFIDTESLTHGAHTARSFSKAISESRIAVVVLSKNYADSRRCLNQLAMITHMKKEIDQIVIPIYYHVDPSDVQKQTGTYEEAFLKHELINSENVEFWRKALEELNSHPGWVLNKDPYR</sequence>
<feature type="domain" description="TIR" evidence="5">
    <location>
        <begin position="19"/>
        <end position="154"/>
    </location>
</feature>
<name>A0A2U1LDX1_ARTAN</name>
<protein>
    <recommendedName>
        <fullName evidence="1">ADP-ribosyl cyclase/cyclic ADP-ribose hydrolase</fullName>
        <ecNumber evidence="1">3.2.2.6</ecNumber>
    </recommendedName>
</protein>
<dbReference type="InterPro" id="IPR035897">
    <property type="entry name" value="Toll_tir_struct_dom_sf"/>
</dbReference>
<evidence type="ECO:0000313" key="7">
    <source>
        <dbReference type="Proteomes" id="UP000245207"/>
    </source>
</evidence>
<evidence type="ECO:0000313" key="6">
    <source>
        <dbReference type="EMBL" id="PWA47200.1"/>
    </source>
</evidence>
<proteinExistence type="predicted"/>